<comment type="caution">
    <text evidence="1">The sequence shown here is derived from an EMBL/GenBank/DDBJ whole genome shotgun (WGS) entry which is preliminary data.</text>
</comment>
<organism evidence="1 4">
    <name type="scientific">Vanilla planifolia</name>
    <name type="common">Vanilla</name>
    <dbReference type="NCBI Taxonomy" id="51239"/>
    <lineage>
        <taxon>Eukaryota</taxon>
        <taxon>Viridiplantae</taxon>
        <taxon>Streptophyta</taxon>
        <taxon>Embryophyta</taxon>
        <taxon>Tracheophyta</taxon>
        <taxon>Spermatophyta</taxon>
        <taxon>Magnoliopsida</taxon>
        <taxon>Liliopsida</taxon>
        <taxon>Asparagales</taxon>
        <taxon>Orchidaceae</taxon>
        <taxon>Vanilloideae</taxon>
        <taxon>Vanilleae</taxon>
        <taxon>Vanilla</taxon>
    </lineage>
</organism>
<dbReference type="EMBL" id="JADCNM010000610">
    <property type="protein sequence ID" value="KAG0446139.1"/>
    <property type="molecule type" value="Genomic_DNA"/>
</dbReference>
<dbReference type="Proteomes" id="UP000636800">
    <property type="component" value="Unassembled WGS sequence"/>
</dbReference>
<name>A0A835U1N0_VANPL</name>
<reference evidence="3 4" key="1">
    <citation type="journal article" date="2020" name="Nat. Food">
        <title>A phased Vanilla planifolia genome enables genetic improvement of flavour and production.</title>
        <authorList>
            <person name="Hasing T."/>
            <person name="Tang H."/>
            <person name="Brym M."/>
            <person name="Khazi F."/>
            <person name="Huang T."/>
            <person name="Chambers A.H."/>
        </authorList>
    </citation>
    <scope>NUCLEOTIDE SEQUENCE [LARGE SCALE GENOMIC DNA]</scope>
    <source>
        <tissue evidence="1">Leaf</tissue>
    </source>
</reference>
<keyword evidence="3" id="KW-1185">Reference proteome</keyword>
<sequence>MASAPWLQKASLLHLKPGIWGVAGKLNHLDDIYLLLSLVTMHWHEWLRCFFTNGGLGGSLPRYSFLSLGVGV</sequence>
<dbReference type="EMBL" id="JADCNL010000609">
    <property type="protein sequence ID" value="KAG0446141.1"/>
    <property type="molecule type" value="Genomic_DNA"/>
</dbReference>
<evidence type="ECO:0000313" key="4">
    <source>
        <dbReference type="Proteomes" id="UP000639772"/>
    </source>
</evidence>
<protein>
    <submittedName>
        <fullName evidence="1">Uncharacterized protein</fullName>
    </submittedName>
</protein>
<evidence type="ECO:0000313" key="2">
    <source>
        <dbReference type="EMBL" id="KAG0446141.1"/>
    </source>
</evidence>
<gene>
    <name evidence="2" type="ORF">HPP92_028977</name>
    <name evidence="1" type="ORF">HPP92_028988</name>
</gene>
<evidence type="ECO:0000313" key="1">
    <source>
        <dbReference type="EMBL" id="KAG0446139.1"/>
    </source>
</evidence>
<dbReference type="AlphaFoldDB" id="A0A835U1N0"/>
<accession>A0A835U1N0</accession>
<evidence type="ECO:0000313" key="3">
    <source>
        <dbReference type="Proteomes" id="UP000636800"/>
    </source>
</evidence>
<dbReference type="Proteomes" id="UP000639772">
    <property type="component" value="Unassembled WGS sequence"/>
</dbReference>
<proteinExistence type="predicted"/>